<reference evidence="2" key="1">
    <citation type="journal article" date="2014" name="Front. Microbiol.">
        <title>High frequency of phylogenetically diverse reductive dehalogenase-homologous genes in deep subseafloor sedimentary metagenomes.</title>
        <authorList>
            <person name="Kawai M."/>
            <person name="Futagami T."/>
            <person name="Toyoda A."/>
            <person name="Takaki Y."/>
            <person name="Nishi S."/>
            <person name="Hori S."/>
            <person name="Arai W."/>
            <person name="Tsubouchi T."/>
            <person name="Morono Y."/>
            <person name="Uchiyama I."/>
            <person name="Ito T."/>
            <person name="Fujiyama A."/>
            <person name="Inagaki F."/>
            <person name="Takami H."/>
        </authorList>
    </citation>
    <scope>NUCLEOTIDE SEQUENCE</scope>
    <source>
        <strain evidence="2">Expedition CK06-06</strain>
    </source>
</reference>
<protein>
    <submittedName>
        <fullName evidence="2">Uncharacterized protein</fullName>
    </submittedName>
</protein>
<proteinExistence type="predicted"/>
<accession>X0UH45</accession>
<feature type="non-terminal residue" evidence="2">
    <location>
        <position position="1"/>
    </location>
</feature>
<comment type="caution">
    <text evidence="2">The sequence shown here is derived from an EMBL/GenBank/DDBJ whole genome shotgun (WGS) entry which is preliminary data.</text>
</comment>
<gene>
    <name evidence="2" type="ORF">S01H1_42228</name>
</gene>
<evidence type="ECO:0000256" key="1">
    <source>
        <dbReference type="SAM" id="Coils"/>
    </source>
</evidence>
<evidence type="ECO:0000313" key="2">
    <source>
        <dbReference type="EMBL" id="GAG05034.1"/>
    </source>
</evidence>
<name>X0UH45_9ZZZZ</name>
<dbReference type="EMBL" id="BARS01026831">
    <property type="protein sequence ID" value="GAG05034.1"/>
    <property type="molecule type" value="Genomic_DNA"/>
</dbReference>
<sequence>FYGFLHGRVFLGLLCGSKGKSKLELTQAELIRVEDELAAARQEIATLTTNGNTNE</sequence>
<keyword evidence="1" id="KW-0175">Coiled coil</keyword>
<feature type="coiled-coil region" evidence="1">
    <location>
        <begin position="23"/>
        <end position="50"/>
    </location>
</feature>
<organism evidence="2">
    <name type="scientific">marine sediment metagenome</name>
    <dbReference type="NCBI Taxonomy" id="412755"/>
    <lineage>
        <taxon>unclassified sequences</taxon>
        <taxon>metagenomes</taxon>
        <taxon>ecological metagenomes</taxon>
    </lineage>
</organism>
<dbReference type="AlphaFoldDB" id="X0UH45"/>